<keyword evidence="2" id="KW-1185">Reference proteome</keyword>
<gene>
    <name evidence="1" type="ORF">F4561_001476</name>
</gene>
<evidence type="ECO:0000313" key="2">
    <source>
        <dbReference type="Proteomes" id="UP000523007"/>
    </source>
</evidence>
<proteinExistence type="predicted"/>
<sequence>MSFPRSDPALFEGLFEHVERYLGPYVSGTSATMPGYNRGFGVSVHRHTTLELVSAATMGVRFQEVDSALPEEFACSVLPGQDAEAAYLVHVAAERVIQTGRGYEFGHGYVNAEPLIPDSRIDCLLMEPNLWVDAAFTHFSGDQAEPVLRFVTVLPAMCVELDALERGHDHAGQMRRMAAAAGVDLRDIYRAPAIGGR</sequence>
<dbReference type="EMBL" id="JACHJT010000001">
    <property type="protein sequence ID" value="MBB4930656.1"/>
    <property type="molecule type" value="Genomic_DNA"/>
</dbReference>
<organism evidence="1 2">
    <name type="scientific">Lipingzhangella halophila</name>
    <dbReference type="NCBI Taxonomy" id="1783352"/>
    <lineage>
        <taxon>Bacteria</taxon>
        <taxon>Bacillati</taxon>
        <taxon>Actinomycetota</taxon>
        <taxon>Actinomycetes</taxon>
        <taxon>Streptosporangiales</taxon>
        <taxon>Nocardiopsidaceae</taxon>
        <taxon>Lipingzhangella</taxon>
    </lineage>
</organism>
<evidence type="ECO:0008006" key="3">
    <source>
        <dbReference type="Google" id="ProtNLM"/>
    </source>
</evidence>
<accession>A0A7W7RFU8</accession>
<protein>
    <recommendedName>
        <fullName evidence="3">Suppressor of fused protein SUFU</fullName>
    </recommendedName>
</protein>
<reference evidence="1 2" key="1">
    <citation type="submission" date="2020-08" db="EMBL/GenBank/DDBJ databases">
        <title>Sequencing the genomes of 1000 actinobacteria strains.</title>
        <authorList>
            <person name="Klenk H.-P."/>
        </authorList>
    </citation>
    <scope>NUCLEOTIDE SEQUENCE [LARGE SCALE GENOMIC DNA]</scope>
    <source>
        <strain evidence="1 2">DSM 102030</strain>
    </source>
</reference>
<evidence type="ECO:0000313" key="1">
    <source>
        <dbReference type="EMBL" id="MBB4930656.1"/>
    </source>
</evidence>
<dbReference type="RefSeq" id="WP_184575992.1">
    <property type="nucleotide sequence ID" value="NZ_JACHJT010000001.1"/>
</dbReference>
<name>A0A7W7RFU8_9ACTN</name>
<dbReference type="AlphaFoldDB" id="A0A7W7RFU8"/>
<dbReference type="Proteomes" id="UP000523007">
    <property type="component" value="Unassembled WGS sequence"/>
</dbReference>
<comment type="caution">
    <text evidence="1">The sequence shown here is derived from an EMBL/GenBank/DDBJ whole genome shotgun (WGS) entry which is preliminary data.</text>
</comment>